<accession>A0A8J2WYX2</accession>
<feature type="compositionally biased region" description="Pro residues" evidence="1">
    <location>
        <begin position="1515"/>
        <end position="1532"/>
    </location>
</feature>
<keyword evidence="3" id="KW-1185">Reference proteome</keyword>
<dbReference type="SUPFAM" id="SSF55874">
    <property type="entry name" value="ATPase domain of HSP90 chaperone/DNA topoisomerase II/histidine kinase"/>
    <property type="match status" value="1"/>
</dbReference>
<feature type="region of interest" description="Disordered" evidence="1">
    <location>
        <begin position="1491"/>
        <end position="1538"/>
    </location>
</feature>
<reference evidence="2" key="1">
    <citation type="submission" date="2021-11" db="EMBL/GenBank/DDBJ databases">
        <authorList>
            <consortium name="Genoscope - CEA"/>
            <person name="William W."/>
        </authorList>
    </citation>
    <scope>NUCLEOTIDE SEQUENCE</scope>
</reference>
<feature type="compositionally biased region" description="Basic and acidic residues" evidence="1">
    <location>
        <begin position="1566"/>
        <end position="1591"/>
    </location>
</feature>
<evidence type="ECO:0000256" key="1">
    <source>
        <dbReference type="SAM" id="MobiDB-lite"/>
    </source>
</evidence>
<dbReference type="NCBIfam" id="NF047352">
    <property type="entry name" value="P_loop_sacsin"/>
    <property type="match status" value="1"/>
</dbReference>
<sequence>MAATLPRRLRAERDCVELLGKGCCVVDLAGCERYAIVISSQGVAAIVGDVSDDRLVVDADAADGATLPAFAIGTRSDGTQVWLEYVSGSGGTYERCHKPRADDVRRGAAKAEGKWPAVVVASIARYYGLQALEPSVRGFLAILEKQFDRADAYVWELLQNGVDDGATQVVVERLSERRGVRVSHDGRRFTPLDVLGLSSVGLSTKSLLSDGNAPRSIGFMGIGFKAVYRRFKRVTVSDGRWRFRYDEPRDRAPGEPKHAWVLRPAPLELDGESTWCAFDLERPRQSVEADLRPPNASAVAMVGRAAASRNGKTWMLDWDGRRHAVALSTKNDEETITVDVAKGDRSNTRTFVAFVHGWRPRGAAKEAYEAHTKRAHDGNAEELRLFFEVGAEEQRPGLIHCTLPTRVRAPTGKGTHLDGPFLLSVDRGSLDGQHAWNAALLQNGLGELLVKLLRWAARACRDADDKAKVLRDAFSRLPPLTRDADGKLSTTVAGASVSLHALDGALRRESLLPCLPLGTFRTAREARWVPPAFAERVPAPVLRELFGGAPLATHLLGDAFADKGTWAGVVAAPAPRRGVRVDARLVGACGVDASSVGAALLEAAAATPDLDEGWPCVLSASTEVVAPGRCRFLDDDVASLPEALRGALEAAASKAVDGNGKDAPRLAHQGAMASPLSRSAQGFLAALRKGRDKVVTVARAAHAAQKGWGSGDAALFVALAAWAKDARKPEALSMALDDRREPKHIHTLSLGAAYGDDVSAVAAPAQRRVSEVYLEQGGSQRSWADLWRSAGACDGQVRVEATVSRIDSRKASQLIQQAVADADARPHLREVKFRKSAPSTAVPLPYGLLNEMDKRYAYVVDCRLARAWGVTPSDADAARAFAKALARRTVESVDVPSAKTVPAARRTFGDSKAPDSSLSDGISPRDAAPLRRRLYWLPPGQAAACAVDLGPAAWVDELSRKRWVPSAWPGGPACVERPSHVALKKEEDGRRPLVDFGSDDSLIRRALCSSTSPWASRLAWGSEAPPPPLDALLELMKTDAPDVDALTAAWLRVGRGASELDRQGARDLASAARRSHKALPSGSAALPLDRCVVVAGEPDDLTRALVSVGFLADVKHGPLAAVAEALGTLLRLAPAASRDHALRYLRRLGDAAPERLAVPELDALSEATAAAARRGLDAKLPCRKLDGTGALVWLRGSDAIVVDDDGRDGARRHCLRASLGYLPLALFERDRRRAASVADALGLPRLSKWPLRTTATGTVSRLDEASTRFALVLKLLGDASENAPGVYRRGGLKRELTAPNGRSASSQLHALWGRVRGVDGAQLLVAGDADDYAPAAEELALGRANVTFADARVRDILRLLGALEDERRFVKLSGRLTTSDDRRVVGAFQADAALDAADTADDVASAMREHGAVASAAAIDRATAKGAALRAADAEAKRKRDEEREDQKKKRKLLADADSLLSAVRAEAAAESEDEAEAQAQAAAVVNNGAAPALNGRGRGVSNLPAWMTGGVPTPAEPAAPEPEPEPAPPPAVLNGGAAPVLAGRGRGVSNLPAWMTGGAAAPEPSGEKRGRDGEELPDAKRPAPDAHADLHASMLHVARTDPDAFDSLVASVWQQVGKN</sequence>
<protein>
    <submittedName>
        <fullName evidence="2">Uncharacterized protein</fullName>
    </submittedName>
</protein>
<feature type="region of interest" description="Disordered" evidence="1">
    <location>
        <begin position="1556"/>
        <end position="1595"/>
    </location>
</feature>
<comment type="caution">
    <text evidence="2">The sequence shown here is derived from an EMBL/GenBank/DDBJ whole genome shotgun (WGS) entry which is preliminary data.</text>
</comment>
<evidence type="ECO:0000313" key="2">
    <source>
        <dbReference type="EMBL" id="CAH0367301.1"/>
    </source>
</evidence>
<organism evidence="2 3">
    <name type="scientific">Pelagomonas calceolata</name>
    <dbReference type="NCBI Taxonomy" id="35677"/>
    <lineage>
        <taxon>Eukaryota</taxon>
        <taxon>Sar</taxon>
        <taxon>Stramenopiles</taxon>
        <taxon>Ochrophyta</taxon>
        <taxon>Pelagophyceae</taxon>
        <taxon>Pelagomonadales</taxon>
        <taxon>Pelagomonadaceae</taxon>
        <taxon>Pelagomonas</taxon>
    </lineage>
</organism>
<dbReference type="Proteomes" id="UP000789595">
    <property type="component" value="Unassembled WGS sequence"/>
</dbReference>
<dbReference type="InterPro" id="IPR036890">
    <property type="entry name" value="HATPase_C_sf"/>
</dbReference>
<gene>
    <name evidence="2" type="ORF">PECAL_2P03150</name>
</gene>
<dbReference type="OrthoDB" id="46819at2759"/>
<name>A0A8J2WYX2_9STRA</name>
<proteinExistence type="predicted"/>
<feature type="region of interest" description="Disordered" evidence="1">
    <location>
        <begin position="904"/>
        <end position="924"/>
    </location>
</feature>
<dbReference type="EMBL" id="CAKKNE010000002">
    <property type="protein sequence ID" value="CAH0367301.1"/>
    <property type="molecule type" value="Genomic_DNA"/>
</dbReference>
<evidence type="ECO:0000313" key="3">
    <source>
        <dbReference type="Proteomes" id="UP000789595"/>
    </source>
</evidence>